<name>E9J5C9_SOLIN</name>
<dbReference type="InterPro" id="IPR050196">
    <property type="entry name" value="Cytochrome_P450_Monoox"/>
</dbReference>
<gene>
    <name evidence="8" type="ORF">SINV_12267</name>
</gene>
<dbReference type="AlphaFoldDB" id="E9J5C9"/>
<keyword evidence="7" id="KW-0503">Monooxygenase</keyword>
<keyword evidence="6" id="KW-0408">Iron</keyword>
<dbReference type="GO" id="GO:0016705">
    <property type="term" value="F:oxidoreductase activity, acting on paired donors, with incorporation or reduction of molecular oxygen"/>
    <property type="evidence" value="ECO:0007669"/>
    <property type="project" value="InterPro"/>
</dbReference>
<feature type="non-terminal residue" evidence="8">
    <location>
        <position position="1"/>
    </location>
</feature>
<evidence type="ECO:0008006" key="9">
    <source>
        <dbReference type="Google" id="ProtNLM"/>
    </source>
</evidence>
<keyword evidence="3" id="KW-0349">Heme</keyword>
<dbReference type="EMBL" id="GL768141">
    <property type="protein sequence ID" value="EFZ11973.1"/>
    <property type="molecule type" value="Genomic_DNA"/>
</dbReference>
<organism>
    <name type="scientific">Solenopsis invicta</name>
    <name type="common">Red imported fire ant</name>
    <name type="synonym">Solenopsis wagneri</name>
    <dbReference type="NCBI Taxonomy" id="13686"/>
    <lineage>
        <taxon>Eukaryota</taxon>
        <taxon>Metazoa</taxon>
        <taxon>Ecdysozoa</taxon>
        <taxon>Arthropoda</taxon>
        <taxon>Hexapoda</taxon>
        <taxon>Insecta</taxon>
        <taxon>Pterygota</taxon>
        <taxon>Neoptera</taxon>
        <taxon>Endopterygota</taxon>
        <taxon>Hymenoptera</taxon>
        <taxon>Apocrita</taxon>
        <taxon>Aculeata</taxon>
        <taxon>Formicoidea</taxon>
        <taxon>Formicidae</taxon>
        <taxon>Myrmicinae</taxon>
        <taxon>Solenopsis</taxon>
    </lineage>
</organism>
<protein>
    <recommendedName>
        <fullName evidence="9">Cytochrome P450</fullName>
    </recommendedName>
</protein>
<dbReference type="GO" id="GO:0005506">
    <property type="term" value="F:iron ion binding"/>
    <property type="evidence" value="ECO:0007669"/>
    <property type="project" value="InterPro"/>
</dbReference>
<dbReference type="InterPro" id="IPR036396">
    <property type="entry name" value="Cyt_P450_sf"/>
</dbReference>
<evidence type="ECO:0000256" key="2">
    <source>
        <dbReference type="ARBA" id="ARBA00010617"/>
    </source>
</evidence>
<feature type="non-terminal residue" evidence="8">
    <location>
        <position position="353"/>
    </location>
</feature>
<evidence type="ECO:0000256" key="3">
    <source>
        <dbReference type="ARBA" id="ARBA00022617"/>
    </source>
</evidence>
<dbReference type="PANTHER" id="PTHR24291">
    <property type="entry name" value="CYTOCHROME P450 FAMILY 4"/>
    <property type="match status" value="1"/>
</dbReference>
<proteinExistence type="inferred from homology"/>
<comment type="cofactor">
    <cofactor evidence="1">
        <name>heme</name>
        <dbReference type="ChEBI" id="CHEBI:30413"/>
    </cofactor>
</comment>
<evidence type="ECO:0000256" key="1">
    <source>
        <dbReference type="ARBA" id="ARBA00001971"/>
    </source>
</evidence>
<dbReference type="HOGENOM" id="CLU_001570_5_1_1"/>
<dbReference type="Gene3D" id="1.10.630.10">
    <property type="entry name" value="Cytochrome P450"/>
    <property type="match status" value="1"/>
</dbReference>
<evidence type="ECO:0000256" key="7">
    <source>
        <dbReference type="ARBA" id="ARBA00023033"/>
    </source>
</evidence>
<keyword evidence="4" id="KW-0479">Metal-binding</keyword>
<dbReference type="GO" id="GO:0004497">
    <property type="term" value="F:monooxygenase activity"/>
    <property type="evidence" value="ECO:0007669"/>
    <property type="project" value="UniProtKB-KW"/>
</dbReference>
<comment type="similarity">
    <text evidence="2">Belongs to the cytochrome P450 family.</text>
</comment>
<dbReference type="SUPFAM" id="SSF48264">
    <property type="entry name" value="Cytochrome P450"/>
    <property type="match status" value="1"/>
</dbReference>
<evidence type="ECO:0000256" key="6">
    <source>
        <dbReference type="ARBA" id="ARBA00023004"/>
    </source>
</evidence>
<dbReference type="Pfam" id="PF00067">
    <property type="entry name" value="p450"/>
    <property type="match status" value="1"/>
</dbReference>
<dbReference type="InterPro" id="IPR001128">
    <property type="entry name" value="Cyt_P450"/>
</dbReference>
<evidence type="ECO:0000256" key="5">
    <source>
        <dbReference type="ARBA" id="ARBA00023002"/>
    </source>
</evidence>
<keyword evidence="5" id="KW-0560">Oxidoreductase</keyword>
<sequence length="353" mass="40995">LERIINERQNYDRIIHIWLTFIPYVVIIEPKDIQKILGISKHRQKTSLYKLLGNFLGEDLITQDVDDGPYIGKFYNHGSPKFIGTFNECADRLVDKLLEKNGEDLNVTTFINNSVYDILRGTCNDECMAIIKTDANHEKTILGISSSQQYHDGEDNFRKNQVTLTYRLTRPWLLIDWFYRLTATGKAEERNQKYLIEFCNRKMKEFLQNNGSLNHDSTTEKLSLLQYMIKYMINKNSEINTHDIIKQCCTFMLAGQESVATTVAITLSHLANNSKWQKICISELNEIFGANKRSPIKEDLDKMQNLEMCINECLRLYPTVPLFARPLEMDVKLEELPCVSFSPYLDSEADFDQ</sequence>
<evidence type="ECO:0000256" key="4">
    <source>
        <dbReference type="ARBA" id="ARBA00022723"/>
    </source>
</evidence>
<dbReference type="GO" id="GO:0020037">
    <property type="term" value="F:heme binding"/>
    <property type="evidence" value="ECO:0007669"/>
    <property type="project" value="InterPro"/>
</dbReference>
<dbReference type="PANTHER" id="PTHR24291:SF177">
    <property type="entry name" value="CYTOCHROME P450 4AA1-RELATED"/>
    <property type="match status" value="1"/>
</dbReference>
<accession>E9J5C9</accession>
<evidence type="ECO:0000313" key="8">
    <source>
        <dbReference type="EMBL" id="EFZ11973.1"/>
    </source>
</evidence>
<reference evidence="8" key="1">
    <citation type="journal article" date="2011" name="Proc. Natl. Acad. Sci. U.S.A.">
        <title>The genome of the fire ant Solenopsis invicta.</title>
        <authorList>
            <person name="Wurm Y."/>
            <person name="Wang J."/>
            <person name="Riba-Grognuz O."/>
            <person name="Corona M."/>
            <person name="Nygaard S."/>
            <person name="Hunt B.G."/>
            <person name="Ingram K.K."/>
            <person name="Falquet L."/>
            <person name="Nipitwattanaphon M."/>
            <person name="Gotzek D."/>
            <person name="Dijkstra M.B."/>
            <person name="Oettler J."/>
            <person name="Comtesse F."/>
            <person name="Shih C.J."/>
            <person name="Wu W.J."/>
            <person name="Yang C.C."/>
            <person name="Thomas J."/>
            <person name="Beaudoing E."/>
            <person name="Pradervand S."/>
            <person name="Flegel V."/>
            <person name="Cook E.D."/>
            <person name="Fabbretti R."/>
            <person name="Stockinger H."/>
            <person name="Long L."/>
            <person name="Farmerie W.G."/>
            <person name="Oakey J."/>
            <person name="Boomsma J.J."/>
            <person name="Pamilo P."/>
            <person name="Yi S.V."/>
            <person name="Heinze J."/>
            <person name="Goodisman M.A."/>
            <person name="Farinelli L."/>
            <person name="Harshman K."/>
            <person name="Hulo N."/>
            <person name="Cerutti L."/>
            <person name="Xenarios I."/>
            <person name="Shoemaker D."/>
            <person name="Keller L."/>
        </authorList>
    </citation>
    <scope>NUCLEOTIDE SEQUENCE [LARGE SCALE GENOMIC DNA]</scope>
</reference>